<sequence length="77" mass="8500">MSSSTHLFRSFYAAEDSYSDSCSGSVANCSTFLSRLCSQLSLGCPYEESSIINFEVNRSFGFSILNFMNLLLLVSIC</sequence>
<keyword evidence="2" id="KW-1185">Reference proteome</keyword>
<name>A0A803R8L0_CANSA</name>
<reference evidence="1" key="1">
    <citation type="submission" date="2018-11" db="EMBL/GenBank/DDBJ databases">
        <authorList>
            <person name="Grassa J C."/>
        </authorList>
    </citation>
    <scope>NUCLEOTIDE SEQUENCE [LARGE SCALE GENOMIC DNA]</scope>
</reference>
<dbReference type="Proteomes" id="UP000596661">
    <property type="component" value="Chromosome 7"/>
</dbReference>
<evidence type="ECO:0000313" key="2">
    <source>
        <dbReference type="Proteomes" id="UP000596661"/>
    </source>
</evidence>
<proteinExistence type="predicted"/>
<protein>
    <submittedName>
        <fullName evidence="1">Uncharacterized protein</fullName>
    </submittedName>
</protein>
<dbReference type="Gramene" id="novel_model_6387_5bd9a17a">
    <property type="protein sequence ID" value="cds.novel_model_6387_5bd9a17a"/>
    <property type="gene ID" value="novel_gene_3334_5bd9a17a"/>
</dbReference>
<dbReference type="EMBL" id="UZAU01000659">
    <property type="status" value="NOT_ANNOTATED_CDS"/>
    <property type="molecule type" value="Genomic_DNA"/>
</dbReference>
<organism evidence="1 2">
    <name type="scientific">Cannabis sativa</name>
    <name type="common">Hemp</name>
    <name type="synonym">Marijuana</name>
    <dbReference type="NCBI Taxonomy" id="3483"/>
    <lineage>
        <taxon>Eukaryota</taxon>
        <taxon>Viridiplantae</taxon>
        <taxon>Streptophyta</taxon>
        <taxon>Embryophyta</taxon>
        <taxon>Tracheophyta</taxon>
        <taxon>Spermatophyta</taxon>
        <taxon>Magnoliopsida</taxon>
        <taxon>eudicotyledons</taxon>
        <taxon>Gunneridae</taxon>
        <taxon>Pentapetalae</taxon>
        <taxon>rosids</taxon>
        <taxon>fabids</taxon>
        <taxon>Rosales</taxon>
        <taxon>Cannabaceae</taxon>
        <taxon>Cannabis</taxon>
    </lineage>
</organism>
<evidence type="ECO:0000313" key="1">
    <source>
        <dbReference type="EnsemblPlants" id="cds.novel_model_6387_5bd9a17a"/>
    </source>
</evidence>
<dbReference type="EnsemblPlants" id="novel_model_6387_5bd9a17a">
    <property type="protein sequence ID" value="cds.novel_model_6387_5bd9a17a"/>
    <property type="gene ID" value="novel_gene_3334_5bd9a17a"/>
</dbReference>
<accession>A0A803R8L0</accession>
<dbReference type="AlphaFoldDB" id="A0A803R8L0"/>
<reference evidence="1" key="2">
    <citation type="submission" date="2021-03" db="UniProtKB">
        <authorList>
            <consortium name="EnsemblPlants"/>
        </authorList>
    </citation>
    <scope>IDENTIFICATION</scope>
</reference>